<dbReference type="Pfam" id="PF04717">
    <property type="entry name" value="Phage_base_V"/>
    <property type="match status" value="1"/>
</dbReference>
<reference evidence="2 3" key="1">
    <citation type="journal article" date="2011" name="J. Bacteriol.">
        <title>Draft genome sequence of Caloramator australicus strain RC3T, a thermoanaerobe from the Great Artesian Basin of Australia.</title>
        <authorList>
            <person name="Ogg C.D."/>
            <person name="Patel B.K.C."/>
        </authorList>
    </citation>
    <scope>NUCLEOTIDE SEQUENCE [LARGE SCALE GENOMIC DNA]</scope>
    <source>
        <strain evidence="2 3">RC3</strain>
    </source>
</reference>
<dbReference type="InterPro" id="IPR013046">
    <property type="entry name" value="GpV/Gp45"/>
</dbReference>
<evidence type="ECO:0000313" key="3">
    <source>
        <dbReference type="Proteomes" id="UP000007652"/>
    </source>
</evidence>
<dbReference type="STRING" id="857293.CAAU_0812"/>
<evidence type="ECO:0000259" key="1">
    <source>
        <dbReference type="Pfam" id="PF04717"/>
    </source>
</evidence>
<gene>
    <name evidence="2" type="ORF">CAAU_0812</name>
</gene>
<accession>I7J4Q9</accession>
<dbReference type="Gene3D" id="6.20.150.10">
    <property type="match status" value="1"/>
</dbReference>
<organism evidence="2 3">
    <name type="scientific">Caloramator australicus RC3</name>
    <dbReference type="NCBI Taxonomy" id="857293"/>
    <lineage>
        <taxon>Bacteria</taxon>
        <taxon>Bacillati</taxon>
        <taxon>Bacillota</taxon>
        <taxon>Clostridia</taxon>
        <taxon>Eubacteriales</taxon>
        <taxon>Clostridiaceae</taxon>
        <taxon>Caloramator</taxon>
    </lineage>
</organism>
<name>I7J4Q9_9CLOT</name>
<comment type="caution">
    <text evidence="2">The sequence shown here is derived from an EMBL/GenBank/DDBJ whole genome shotgun (WGS) entry which is preliminary data.</text>
</comment>
<proteinExistence type="predicted"/>
<dbReference type="AlphaFoldDB" id="I7J4Q9"/>
<dbReference type="Proteomes" id="UP000007652">
    <property type="component" value="Unassembled WGS sequence"/>
</dbReference>
<dbReference type="EMBL" id="CAKP01000036">
    <property type="protein sequence ID" value="CCJ32896.1"/>
    <property type="molecule type" value="Genomic_DNA"/>
</dbReference>
<protein>
    <submittedName>
        <fullName evidence="2">Phage baseplate assembly protein V</fullName>
    </submittedName>
</protein>
<keyword evidence="3" id="KW-1185">Reference proteome</keyword>
<feature type="domain" description="Gp5/Type VI secretion system Vgr protein OB-fold" evidence="1">
    <location>
        <begin position="18"/>
        <end position="85"/>
    </location>
</feature>
<dbReference type="InterPro" id="IPR037026">
    <property type="entry name" value="Vgr_OB-fold_dom_sf"/>
</dbReference>
<dbReference type="RefSeq" id="WP_008908172.1">
    <property type="nucleotide sequence ID" value="NZ_CAKP01000036.1"/>
</dbReference>
<evidence type="ECO:0000313" key="2">
    <source>
        <dbReference type="EMBL" id="CCJ32896.1"/>
    </source>
</evidence>
<dbReference type="OrthoDB" id="4931325at2"/>
<dbReference type="eggNOG" id="COG4540">
    <property type="taxonomic scope" value="Bacteria"/>
</dbReference>
<dbReference type="InterPro" id="IPR006531">
    <property type="entry name" value="Gp5/Vgr_OB"/>
</dbReference>
<dbReference type="NCBIfam" id="TIGR01644">
    <property type="entry name" value="phage_P2_V"/>
    <property type="match status" value="1"/>
</dbReference>
<dbReference type="Gene3D" id="2.40.50.230">
    <property type="entry name" value="Gp5 N-terminal domain"/>
    <property type="match status" value="1"/>
</dbReference>
<sequence length="155" mass="17419">MIFNDANFDFILQNLIRVGIVSSINEKDATARVIFEENSISYDLPMLQHNTLKNKDYILPDVGEQVVCIFLPNSLHHGFILGSIYSSKDKPAIKNKNKRNIKFSDGTEVEYDRENHILKIDCKGKVIIQSATEVTINGNLIVNGDILVSGNIQNI</sequence>